<evidence type="ECO:0000313" key="8">
    <source>
        <dbReference type="Proteomes" id="UP000324585"/>
    </source>
</evidence>
<dbReference type="HAMAP" id="MF_00361">
    <property type="entry name" value="NAD_kinase"/>
    <property type="match status" value="1"/>
</dbReference>
<evidence type="ECO:0000256" key="5">
    <source>
        <dbReference type="ARBA" id="ARBA00023027"/>
    </source>
</evidence>
<gene>
    <name evidence="7" type="ORF">FVE85_4900</name>
</gene>
<evidence type="ECO:0000256" key="1">
    <source>
        <dbReference type="ARBA" id="ARBA00010995"/>
    </source>
</evidence>
<dbReference type="SUPFAM" id="SSF111331">
    <property type="entry name" value="NAD kinase/diacylglycerol kinase-like"/>
    <property type="match status" value="1"/>
</dbReference>
<dbReference type="PANTHER" id="PTHR20275:SF0">
    <property type="entry name" value="NAD KINASE"/>
    <property type="match status" value="1"/>
</dbReference>
<comment type="similarity">
    <text evidence="1">Belongs to the NAD kinase family.</text>
</comment>
<dbReference type="Gene3D" id="3.40.50.10330">
    <property type="entry name" value="Probable inorganic polyphosphate/atp-NAD kinase, domain 1"/>
    <property type="match status" value="1"/>
</dbReference>
<proteinExistence type="inferred from homology"/>
<dbReference type="OrthoDB" id="24581at2759"/>
<dbReference type="PANTHER" id="PTHR20275">
    <property type="entry name" value="NAD KINASE"/>
    <property type="match status" value="1"/>
</dbReference>
<organism evidence="7 8">
    <name type="scientific">Porphyridium purpureum</name>
    <name type="common">Red alga</name>
    <name type="synonym">Porphyridium cruentum</name>
    <dbReference type="NCBI Taxonomy" id="35688"/>
    <lineage>
        <taxon>Eukaryota</taxon>
        <taxon>Rhodophyta</taxon>
        <taxon>Bangiophyceae</taxon>
        <taxon>Porphyridiales</taxon>
        <taxon>Porphyridiaceae</taxon>
        <taxon>Porphyridium</taxon>
    </lineage>
</organism>
<sequence length="462" mass="51595">MGLRVSSWWRGRGIRGRRLWSDEAAGRPQPPAAPAFDARVPFLSDYVFRWGAPPRSVMLVWGRMAATKHAALLQGVLDSLRRVKRTHSESLDVYTYAAWRRTKQEDALGTPVGTGLHVPPEFTVIRLALEQGTPRAIVVRPALSPGIMPHRHHSTSHAPQEQSPKHLHGREWPDVDLLCVIGGDGLVVHLCRDVYRHRPVPMLLAYDLGGNLGFLSPWRAEEFEQHLQRILSTSETHNMNERQRLLCRVLRRESFVRGPPVDHPQHTESVASSQASKSAHQQDSQPARDTEDWFLALNEVVLERGLMPKVVEIDVYCSQRYVTRIRADGVVIASPTGSSAYSLAAGGSLVHPGVASLLLTPVSAQSLASRPALFPQFCYLDLIPRVHAADEGMHMMLRSDGATVRHVLPNDVFRVQLSEWSVHSFTPGDSTSDWIRAVDRSLRWNARLIQKPPLSPTSSKGR</sequence>
<evidence type="ECO:0000256" key="3">
    <source>
        <dbReference type="ARBA" id="ARBA00022777"/>
    </source>
</evidence>
<feature type="compositionally biased region" description="Low complexity" evidence="6">
    <location>
        <begin position="269"/>
        <end position="285"/>
    </location>
</feature>
<dbReference type="GO" id="GO:0003951">
    <property type="term" value="F:NAD+ kinase activity"/>
    <property type="evidence" value="ECO:0007669"/>
    <property type="project" value="InterPro"/>
</dbReference>
<comment type="caution">
    <text evidence="7">The sequence shown here is derived from an EMBL/GenBank/DDBJ whole genome shotgun (WGS) entry which is preliminary data.</text>
</comment>
<dbReference type="Proteomes" id="UP000324585">
    <property type="component" value="Unassembled WGS sequence"/>
</dbReference>
<evidence type="ECO:0000256" key="2">
    <source>
        <dbReference type="ARBA" id="ARBA00022679"/>
    </source>
</evidence>
<name>A0A5J4YSH4_PORPP</name>
<feature type="region of interest" description="Disordered" evidence="6">
    <location>
        <begin position="257"/>
        <end position="288"/>
    </location>
</feature>
<dbReference type="GO" id="GO:0006741">
    <property type="term" value="P:NADP+ biosynthetic process"/>
    <property type="evidence" value="ECO:0007669"/>
    <property type="project" value="InterPro"/>
</dbReference>
<dbReference type="Gene3D" id="2.60.200.30">
    <property type="entry name" value="Probable inorganic polyphosphate/atp-NAD kinase, domain 2"/>
    <property type="match status" value="1"/>
</dbReference>
<keyword evidence="3 7" id="KW-0418">Kinase</keyword>
<reference evidence="8" key="1">
    <citation type="journal article" date="2019" name="Nat. Commun.">
        <title>Expansion of phycobilisome linker gene families in mesophilic red algae.</title>
        <authorList>
            <person name="Lee J."/>
            <person name="Kim D."/>
            <person name="Bhattacharya D."/>
            <person name="Yoon H.S."/>
        </authorList>
    </citation>
    <scope>NUCLEOTIDE SEQUENCE [LARGE SCALE GENOMIC DNA]</scope>
    <source>
        <strain evidence="8">CCMP 1328</strain>
    </source>
</reference>
<dbReference type="InterPro" id="IPR016064">
    <property type="entry name" value="NAD/diacylglycerol_kinase_sf"/>
</dbReference>
<keyword evidence="8" id="KW-1185">Reference proteome</keyword>
<evidence type="ECO:0000256" key="4">
    <source>
        <dbReference type="ARBA" id="ARBA00022857"/>
    </source>
</evidence>
<evidence type="ECO:0000256" key="6">
    <source>
        <dbReference type="SAM" id="MobiDB-lite"/>
    </source>
</evidence>
<keyword evidence="4" id="KW-0521">NADP</keyword>
<dbReference type="AlphaFoldDB" id="A0A5J4YSH4"/>
<keyword evidence="2" id="KW-0808">Transferase</keyword>
<protein>
    <submittedName>
        <fullName evidence="7">NAD kinase 2, chloroplastic</fullName>
    </submittedName>
</protein>
<accession>A0A5J4YSH4</accession>
<evidence type="ECO:0000313" key="7">
    <source>
        <dbReference type="EMBL" id="KAA8493763.1"/>
    </source>
</evidence>
<dbReference type="InterPro" id="IPR002504">
    <property type="entry name" value="NADK"/>
</dbReference>
<keyword evidence="5" id="KW-0520">NAD</keyword>
<dbReference type="EMBL" id="VRMN01000006">
    <property type="protein sequence ID" value="KAA8493763.1"/>
    <property type="molecule type" value="Genomic_DNA"/>
</dbReference>
<dbReference type="InterPro" id="IPR017438">
    <property type="entry name" value="ATP-NAD_kinase_N"/>
</dbReference>
<dbReference type="GO" id="GO:0019674">
    <property type="term" value="P:NAD+ metabolic process"/>
    <property type="evidence" value="ECO:0007669"/>
    <property type="project" value="InterPro"/>
</dbReference>
<dbReference type="Pfam" id="PF20143">
    <property type="entry name" value="NAD_kinase_C"/>
    <property type="match status" value="1"/>
</dbReference>
<dbReference type="InterPro" id="IPR017437">
    <property type="entry name" value="ATP-NAD_kinase_PpnK-typ_C"/>
</dbReference>